<feature type="domain" description="Sodium/calcium exchanger membrane region" evidence="6">
    <location>
        <begin position="201"/>
        <end position="338"/>
    </location>
</feature>
<keyword evidence="8" id="KW-1185">Reference proteome</keyword>
<feature type="domain" description="Sodium/calcium exchanger membrane region" evidence="6">
    <location>
        <begin position="17"/>
        <end position="168"/>
    </location>
</feature>
<dbReference type="Pfam" id="PF01699">
    <property type="entry name" value="Na_Ca_ex"/>
    <property type="match status" value="2"/>
</dbReference>
<feature type="transmembrane region" description="Helical" evidence="5">
    <location>
        <begin position="52"/>
        <end position="75"/>
    </location>
</feature>
<evidence type="ECO:0000256" key="2">
    <source>
        <dbReference type="ARBA" id="ARBA00022692"/>
    </source>
</evidence>
<dbReference type="EMBL" id="AP025028">
    <property type="protein sequence ID" value="BDA77744.1"/>
    <property type="molecule type" value="Genomic_DNA"/>
</dbReference>
<dbReference type="InterPro" id="IPR004481">
    <property type="entry name" value="K/Na/Ca-exchanger"/>
</dbReference>
<keyword evidence="4 5" id="KW-0472">Membrane</keyword>
<feature type="transmembrane region" description="Helical" evidence="5">
    <location>
        <begin position="81"/>
        <end position="106"/>
    </location>
</feature>
<evidence type="ECO:0000313" key="8">
    <source>
        <dbReference type="Proteomes" id="UP000245263"/>
    </source>
</evidence>
<evidence type="ECO:0000256" key="5">
    <source>
        <dbReference type="SAM" id="Phobius"/>
    </source>
</evidence>
<feature type="transmembrane region" description="Helical" evidence="5">
    <location>
        <begin position="197"/>
        <end position="216"/>
    </location>
</feature>
<dbReference type="PANTHER" id="PTHR10846">
    <property type="entry name" value="SODIUM/POTASSIUM/CALCIUM EXCHANGER"/>
    <property type="match status" value="1"/>
</dbReference>
<reference evidence="7 8" key="1">
    <citation type="submission" date="2021-08" db="EMBL/GenBank/DDBJ databases">
        <title>Complete genome sequence of Leptospira kobayashii strain E30.</title>
        <authorList>
            <person name="Nakao R."/>
            <person name="Nakamura S."/>
            <person name="Masuzawa T."/>
            <person name="Koizumi N."/>
        </authorList>
    </citation>
    <scope>NUCLEOTIDE SEQUENCE [LARGE SCALE GENOMIC DNA]</scope>
    <source>
        <strain evidence="7 8">E30</strain>
    </source>
</reference>
<dbReference type="InterPro" id="IPR044880">
    <property type="entry name" value="NCX_ion-bd_dom_sf"/>
</dbReference>
<evidence type="ECO:0000256" key="3">
    <source>
        <dbReference type="ARBA" id="ARBA00022989"/>
    </source>
</evidence>
<dbReference type="Gene3D" id="1.20.1420.30">
    <property type="entry name" value="NCX, central ion-binding region"/>
    <property type="match status" value="1"/>
</dbReference>
<feature type="transmembrane region" description="Helical" evidence="5">
    <location>
        <begin position="12"/>
        <end position="31"/>
    </location>
</feature>
<dbReference type="PANTHER" id="PTHR10846:SF8">
    <property type="entry name" value="INNER MEMBRANE PROTEIN YRBG"/>
    <property type="match status" value="1"/>
</dbReference>
<evidence type="ECO:0000259" key="6">
    <source>
        <dbReference type="Pfam" id="PF01699"/>
    </source>
</evidence>
<evidence type="ECO:0000256" key="1">
    <source>
        <dbReference type="ARBA" id="ARBA00004141"/>
    </source>
</evidence>
<organism evidence="7 8">
    <name type="scientific">Leptospira kobayashii</name>
    <dbReference type="NCBI Taxonomy" id="1917830"/>
    <lineage>
        <taxon>Bacteria</taxon>
        <taxon>Pseudomonadati</taxon>
        <taxon>Spirochaetota</taxon>
        <taxon>Spirochaetia</taxon>
        <taxon>Leptospirales</taxon>
        <taxon>Leptospiraceae</taxon>
        <taxon>Leptospira</taxon>
    </lineage>
</organism>
<keyword evidence="3 5" id="KW-1133">Transmembrane helix</keyword>
<feature type="transmembrane region" description="Helical" evidence="5">
    <location>
        <begin position="147"/>
        <end position="166"/>
    </location>
</feature>
<gene>
    <name evidence="7" type="ORF">LPTSP3_g06740</name>
</gene>
<protein>
    <submittedName>
        <fullName evidence="7">Sodium:calcium antiporter</fullName>
    </submittedName>
</protein>
<feature type="transmembrane region" description="Helical" evidence="5">
    <location>
        <begin position="261"/>
        <end position="283"/>
    </location>
</feature>
<feature type="transmembrane region" description="Helical" evidence="5">
    <location>
        <begin position="118"/>
        <end position="135"/>
    </location>
</feature>
<evidence type="ECO:0000313" key="7">
    <source>
        <dbReference type="EMBL" id="BDA77744.1"/>
    </source>
</evidence>
<feature type="transmembrane region" description="Helical" evidence="5">
    <location>
        <begin position="295"/>
        <end position="313"/>
    </location>
</feature>
<accession>A0ABN6KDK6</accession>
<name>A0ABN6KDK6_9LEPT</name>
<dbReference type="Proteomes" id="UP000245263">
    <property type="component" value="Chromosome 1"/>
</dbReference>
<dbReference type="InterPro" id="IPR004837">
    <property type="entry name" value="NaCa_Exmemb"/>
</dbReference>
<comment type="subcellular location">
    <subcellularLocation>
        <location evidence="1">Membrane</location>
        <topology evidence="1">Multi-pass membrane protein</topology>
    </subcellularLocation>
</comment>
<dbReference type="NCBIfam" id="TIGR00367">
    <property type="entry name" value="calcium/sodium antiporter"/>
    <property type="match status" value="1"/>
</dbReference>
<feature type="transmembrane region" description="Helical" evidence="5">
    <location>
        <begin position="325"/>
        <end position="343"/>
    </location>
</feature>
<sequence length="345" mass="36679">MDEFLQASFQAFPLPLLILVIIVSILFLGKAADVLVDEAVSLSARWGVPKMIIGATIVSLGTTLPEVSVSVLAALEGNPGIALGNAVGSIICDTGLILGIAILISPPSIDKRLVNRQGWIQVGSGFLLFFFALPWDNVASAFQQGGRITQSTGFLFLILLAAYIYISIKWSRSKPGEAEAGLDDISEKEDSAPLWQILLKLAVAIGVVILSSKVLIPSVQETAIRLSIPESIIGATLVAFGTSLPELVTAIQASRRGHSELAVGNIIGADILNVLFVSGAAAAVTSTGLDAPKNFFQFFFPAMLIVLVIFRVGIAFSKDTIKRPFGVFLVLIYVAVTIAGYYFKE</sequence>
<keyword evidence="2 5" id="KW-0812">Transmembrane</keyword>
<evidence type="ECO:0000256" key="4">
    <source>
        <dbReference type="ARBA" id="ARBA00023136"/>
    </source>
</evidence>
<dbReference type="RefSeq" id="WP_109020817.1">
    <property type="nucleotide sequence ID" value="NZ_AP025028.1"/>
</dbReference>
<proteinExistence type="predicted"/>